<dbReference type="Pfam" id="PF03422">
    <property type="entry name" value="CBM_6"/>
    <property type="match status" value="1"/>
</dbReference>
<dbReference type="InterPro" id="IPR005084">
    <property type="entry name" value="CBM6"/>
</dbReference>
<dbReference type="EC" id="3.2.1.23" evidence="5"/>
<dbReference type="InterPro" id="IPR051913">
    <property type="entry name" value="GH2_Domain-Containing"/>
</dbReference>
<reference evidence="5 6" key="1">
    <citation type="submission" date="2015-09" db="EMBL/GenBank/DDBJ databases">
        <authorList>
            <consortium name="Pathogen Informatics"/>
        </authorList>
    </citation>
    <scope>NUCLEOTIDE SEQUENCE [LARGE SCALE GENOMIC DNA]</scope>
    <source>
        <strain evidence="5 6">2789STDY5834928</strain>
    </source>
</reference>
<dbReference type="SUPFAM" id="SSF51445">
    <property type="entry name" value="(Trans)glycosidases"/>
    <property type="match status" value="1"/>
</dbReference>
<evidence type="ECO:0000259" key="4">
    <source>
        <dbReference type="PROSITE" id="PS51175"/>
    </source>
</evidence>
<evidence type="ECO:0000313" key="5">
    <source>
        <dbReference type="EMBL" id="CUQ82154.1"/>
    </source>
</evidence>
<dbReference type="Pfam" id="PF18565">
    <property type="entry name" value="Glyco_hydro2_C5"/>
    <property type="match status" value="1"/>
</dbReference>
<keyword evidence="3 5" id="KW-0326">Glycosidase</keyword>
<organism evidence="5 6">
    <name type="scientific">[Eubacterium] siraeum</name>
    <dbReference type="NCBI Taxonomy" id="39492"/>
    <lineage>
        <taxon>Bacteria</taxon>
        <taxon>Bacillati</taxon>
        <taxon>Bacillota</taxon>
        <taxon>Clostridia</taxon>
        <taxon>Eubacteriales</taxon>
        <taxon>Oscillospiraceae</taxon>
        <taxon>Oscillospiraceae incertae sedis</taxon>
    </lineage>
</organism>
<dbReference type="InterPro" id="IPR017853">
    <property type="entry name" value="GH"/>
</dbReference>
<evidence type="ECO:0000256" key="2">
    <source>
        <dbReference type="ARBA" id="ARBA00022801"/>
    </source>
</evidence>
<dbReference type="PANTHER" id="PTHR42732">
    <property type="entry name" value="BETA-GALACTOSIDASE"/>
    <property type="match status" value="1"/>
</dbReference>
<dbReference type="GO" id="GO:0005975">
    <property type="term" value="P:carbohydrate metabolic process"/>
    <property type="evidence" value="ECO:0007669"/>
    <property type="project" value="InterPro"/>
</dbReference>
<dbReference type="InterPro" id="IPR036156">
    <property type="entry name" value="Beta-gal/glucu_dom_sf"/>
</dbReference>
<feature type="domain" description="CBM6" evidence="4">
    <location>
        <begin position="1024"/>
        <end position="1147"/>
    </location>
</feature>
<dbReference type="PROSITE" id="PS00608">
    <property type="entry name" value="GLYCOSYL_HYDROL_F2_2"/>
    <property type="match status" value="1"/>
</dbReference>
<dbReference type="InterPro" id="IPR040605">
    <property type="entry name" value="Glyco_hydro2_dom5"/>
</dbReference>
<evidence type="ECO:0000256" key="3">
    <source>
        <dbReference type="ARBA" id="ARBA00023295"/>
    </source>
</evidence>
<evidence type="ECO:0000256" key="1">
    <source>
        <dbReference type="ARBA" id="ARBA00007401"/>
    </source>
</evidence>
<dbReference type="PROSITE" id="PS51175">
    <property type="entry name" value="CBM6"/>
    <property type="match status" value="1"/>
</dbReference>
<dbReference type="Gene3D" id="3.20.20.80">
    <property type="entry name" value="Glycosidases"/>
    <property type="match status" value="1"/>
</dbReference>
<dbReference type="Gene3D" id="2.60.120.260">
    <property type="entry name" value="Galactose-binding domain-like"/>
    <property type="match status" value="3"/>
</dbReference>
<dbReference type="InterPro" id="IPR006101">
    <property type="entry name" value="Glyco_hydro_2"/>
</dbReference>
<dbReference type="Pfam" id="PF02836">
    <property type="entry name" value="Glyco_hydro_2_C"/>
    <property type="match status" value="1"/>
</dbReference>
<accession>A0A174Z427</accession>
<dbReference type="PANTHER" id="PTHR42732:SF1">
    <property type="entry name" value="BETA-MANNOSIDASE"/>
    <property type="match status" value="1"/>
</dbReference>
<dbReference type="CDD" id="cd04084">
    <property type="entry name" value="CBM6_xylanase-like"/>
    <property type="match status" value="2"/>
</dbReference>
<comment type="similarity">
    <text evidence="1">Belongs to the glycosyl hydrolase 2 family.</text>
</comment>
<dbReference type="InterPro" id="IPR013783">
    <property type="entry name" value="Ig-like_fold"/>
</dbReference>
<dbReference type="InterPro" id="IPR006103">
    <property type="entry name" value="Glyco_hydro_2_cat"/>
</dbReference>
<dbReference type="Gene3D" id="2.60.40.10">
    <property type="entry name" value="Immunoglobulins"/>
    <property type="match status" value="2"/>
</dbReference>
<gene>
    <name evidence="5" type="primary">ebgA</name>
    <name evidence="5" type="ORF">ERS852540_00425</name>
</gene>
<dbReference type="GO" id="GO:0004565">
    <property type="term" value="F:beta-galactosidase activity"/>
    <property type="evidence" value="ECO:0007669"/>
    <property type="project" value="UniProtKB-EC"/>
</dbReference>
<dbReference type="PRINTS" id="PR00132">
    <property type="entry name" value="GLHYDRLASE2"/>
</dbReference>
<protein>
    <submittedName>
        <fullName evidence="5">Evolved beta-galactosidase subunit alpha</fullName>
        <ecNumber evidence="5">3.2.1.23</ecNumber>
    </submittedName>
</protein>
<dbReference type="InterPro" id="IPR006102">
    <property type="entry name" value="Ig-like_GH2"/>
</dbReference>
<dbReference type="InterPro" id="IPR008979">
    <property type="entry name" value="Galactose-bd-like_sf"/>
</dbReference>
<sequence length="1151" mass="130334">MKKRRILFNDNWRFTLTEPDSDGKTLENAHWYNVEIPHDWLIGDTANLYKSGCGWYEKYFTVDALGEDDCYILIFDGVYMDTTVYVNDKEVGKWKYGYTTFSFDITGALKNGENRILVRVNHKSPNTRWYSGAGIYRNVWLRKTSRRHIVENGVYISAKCNDTDRREHGKWKTTVQISLSDTVCGLISYTLRDPENREVYVCERRLCGKNDKLVFYMDAPKLWDIITPNLYTLSVILYDDNGNRLDDTVEKFGFRTTKFSANEGFLLNGMHLKLNGVCMHHDLGALGAAVNYDATRRQLEKLKNMGVNAIRTSHNPPSRELMELCDKMGFLVDSEIFDMWELAKNENDYHRFFPDWYKKDVEAWIKRDRNHPSVIMWSIGNEIYDTHKSPRGLEVAKMLCEEVEKNDPMHNAPPTIASNYMQWENAQNVADYLKLAGYNYTEKLYDEHHEKHPDWVIYGSETASTVRSRGIYHFPYDTGLLVYDDLQCSDLGNSVVNWGASPLRSFAMDAAAEFSMGQFVWTGFDYIGEPTPYNTKNSYFGIIDTAGFEKDSFWFYKSVWDIAEEKSFIHVSPCCWDFNEGQLIDVLVYSDLPFIRLHYCGEMYDGKVIDHLTEDKLCARFTVPFHKDKPLAVRGYLSPDCDVDDYEKEEVLFTSLDPYKVNMSPDVNEITADGRSLAFITVTVDDIMGQEVQNAVNRIKFTVKGAGRLVGLDNGDSTDYDSYKGNHRKLFSGKLLAIIESTFETGDIVITAESEGLKPKTITIKAVVPETAPQGVSVVTENAFPAVTTPYTNEIPVRKIDLFDSEPRTLTKERDTAEISVKIFPENATFRDIEFKCCTDNGVEISFAKVVSFDGNTATLKAFGDGKFRLRAYSKNGTDIPKIISELEYTAEGLGKAEKNPYIFIAACLCDFSNVPVITIDRGSLGGFNGRTTVGFSSVDFGGGTKKITISVGNSGGGEDYPVELYLGDADNGGRYIGTFAIKNNGGWDRAYPQTFDLPCRISGTHDISFVINNSCIFGGFEFEKYDRTYAENSAADNDNLYGDDYKVNGSCVEEIGNNVVIEFNGLDFEGGTDKITVTGRTPLDNCTIQLRVNDENGSQTTRLLEFPHADEYTPVTFDIDHIAGKNNIAFVFLPGTQFDMKSFRFTKTED</sequence>
<dbReference type="SUPFAM" id="SSF49303">
    <property type="entry name" value="beta-Galactosidase/glucuronidase domain"/>
    <property type="match status" value="1"/>
</dbReference>
<dbReference type="Proteomes" id="UP000095662">
    <property type="component" value="Unassembled WGS sequence"/>
</dbReference>
<dbReference type="Pfam" id="PF02837">
    <property type="entry name" value="Glyco_hydro_2_N"/>
    <property type="match status" value="1"/>
</dbReference>
<dbReference type="OrthoDB" id="9762066at2"/>
<dbReference type="AlphaFoldDB" id="A0A174Z427"/>
<proteinExistence type="inferred from homology"/>
<dbReference type="SUPFAM" id="SSF49785">
    <property type="entry name" value="Galactose-binding domain-like"/>
    <property type="match status" value="3"/>
</dbReference>
<dbReference type="STRING" id="39492.ERS852540_00425"/>
<name>A0A174Z427_9FIRM</name>
<evidence type="ECO:0000313" key="6">
    <source>
        <dbReference type="Proteomes" id="UP000095662"/>
    </source>
</evidence>
<dbReference type="InterPro" id="IPR023232">
    <property type="entry name" value="Glyco_hydro_2_AS"/>
</dbReference>
<keyword evidence="2 5" id="KW-0378">Hydrolase</keyword>
<dbReference type="GO" id="GO:0030246">
    <property type="term" value="F:carbohydrate binding"/>
    <property type="evidence" value="ECO:0007669"/>
    <property type="project" value="InterPro"/>
</dbReference>
<dbReference type="Pfam" id="PF00703">
    <property type="entry name" value="Glyco_hydro_2"/>
    <property type="match status" value="1"/>
</dbReference>
<dbReference type="InterPro" id="IPR006104">
    <property type="entry name" value="Glyco_hydro_2_N"/>
</dbReference>
<dbReference type="EMBL" id="CZBY01000002">
    <property type="protein sequence ID" value="CUQ82154.1"/>
    <property type="molecule type" value="Genomic_DNA"/>
</dbReference>